<sequence length="96" mass="10767">MAKITGNYEVMVVFSTKAGDEATASLVARFKDMIEANATNAEVDEWGKRKLAYDINYESEGYYVVYTFESKPDFPAELSRVLNITDGVLRSIVITK</sequence>
<dbReference type="PANTHER" id="PTHR21011:SF1">
    <property type="entry name" value="SMALL RIBOSOMAL SUBUNIT PROTEIN BS6M"/>
    <property type="match status" value="1"/>
</dbReference>
<gene>
    <name evidence="4 5" type="primary">rpsF</name>
    <name evidence="5" type="ORF">IAC39_02765</name>
</gene>
<dbReference type="Proteomes" id="UP000824136">
    <property type="component" value="Unassembled WGS sequence"/>
</dbReference>
<dbReference type="GO" id="GO:0006412">
    <property type="term" value="P:translation"/>
    <property type="evidence" value="ECO:0007669"/>
    <property type="project" value="UniProtKB-UniRule"/>
</dbReference>
<dbReference type="GO" id="GO:1990904">
    <property type="term" value="C:ribonucleoprotein complex"/>
    <property type="evidence" value="ECO:0007669"/>
    <property type="project" value="UniProtKB-KW"/>
</dbReference>
<dbReference type="GO" id="GO:0003735">
    <property type="term" value="F:structural constituent of ribosome"/>
    <property type="evidence" value="ECO:0007669"/>
    <property type="project" value="InterPro"/>
</dbReference>
<keyword evidence="4" id="KW-0694">RNA-binding</keyword>
<dbReference type="InterPro" id="IPR000529">
    <property type="entry name" value="Ribosomal_bS6"/>
</dbReference>
<dbReference type="InterPro" id="IPR014717">
    <property type="entry name" value="Transl_elong_EF1B/ribsomal_bS6"/>
</dbReference>
<dbReference type="InterPro" id="IPR035980">
    <property type="entry name" value="Ribosomal_bS6_sf"/>
</dbReference>
<dbReference type="PANTHER" id="PTHR21011">
    <property type="entry name" value="MITOCHONDRIAL 28S RIBOSOMAL PROTEIN S6"/>
    <property type="match status" value="1"/>
</dbReference>
<evidence type="ECO:0000313" key="5">
    <source>
        <dbReference type="EMBL" id="HIT58623.1"/>
    </source>
</evidence>
<dbReference type="CDD" id="cd00473">
    <property type="entry name" value="bS6"/>
    <property type="match status" value="1"/>
</dbReference>
<evidence type="ECO:0000256" key="1">
    <source>
        <dbReference type="ARBA" id="ARBA00009512"/>
    </source>
</evidence>
<name>A0A9D1GTT5_9FIRM</name>
<dbReference type="GO" id="GO:0070181">
    <property type="term" value="F:small ribosomal subunit rRNA binding"/>
    <property type="evidence" value="ECO:0007669"/>
    <property type="project" value="TreeGrafter"/>
</dbReference>
<organism evidence="5 6">
    <name type="scientific">Candidatus Faeciplasma pullistercoris</name>
    <dbReference type="NCBI Taxonomy" id="2840800"/>
    <lineage>
        <taxon>Bacteria</taxon>
        <taxon>Bacillati</taxon>
        <taxon>Bacillota</taxon>
        <taxon>Clostridia</taxon>
        <taxon>Eubacteriales</taxon>
        <taxon>Oscillospiraceae</taxon>
        <taxon>Oscillospiraceae incertae sedis</taxon>
        <taxon>Candidatus Faeciplasma</taxon>
    </lineage>
</organism>
<reference evidence="5" key="2">
    <citation type="journal article" date="2021" name="PeerJ">
        <title>Extensive microbial diversity within the chicken gut microbiome revealed by metagenomics and culture.</title>
        <authorList>
            <person name="Gilroy R."/>
            <person name="Ravi A."/>
            <person name="Getino M."/>
            <person name="Pursley I."/>
            <person name="Horton D.L."/>
            <person name="Alikhan N.F."/>
            <person name="Baker D."/>
            <person name="Gharbi K."/>
            <person name="Hall N."/>
            <person name="Watson M."/>
            <person name="Adriaenssens E.M."/>
            <person name="Foster-Nyarko E."/>
            <person name="Jarju S."/>
            <person name="Secka A."/>
            <person name="Antonio M."/>
            <person name="Oren A."/>
            <person name="Chaudhuri R.R."/>
            <person name="La Ragione R."/>
            <person name="Hildebrand F."/>
            <person name="Pallen M.J."/>
        </authorList>
    </citation>
    <scope>NUCLEOTIDE SEQUENCE</scope>
    <source>
        <strain evidence="5">CHK33-4379</strain>
    </source>
</reference>
<keyword evidence="4" id="KW-0699">rRNA-binding</keyword>
<keyword evidence="4 5" id="KW-0689">Ribosomal protein</keyword>
<evidence type="ECO:0000256" key="3">
    <source>
        <dbReference type="ARBA" id="ARBA00035294"/>
    </source>
</evidence>
<comment type="function">
    <text evidence="2 4">Binds together with bS18 to 16S ribosomal RNA.</text>
</comment>
<dbReference type="GO" id="GO:0005737">
    <property type="term" value="C:cytoplasm"/>
    <property type="evidence" value="ECO:0007669"/>
    <property type="project" value="UniProtKB-ARBA"/>
</dbReference>
<evidence type="ECO:0000256" key="4">
    <source>
        <dbReference type="HAMAP-Rule" id="MF_00360"/>
    </source>
</evidence>
<proteinExistence type="inferred from homology"/>
<dbReference type="SUPFAM" id="SSF54995">
    <property type="entry name" value="Ribosomal protein S6"/>
    <property type="match status" value="1"/>
</dbReference>
<accession>A0A9D1GTT5</accession>
<dbReference type="GO" id="GO:0005840">
    <property type="term" value="C:ribosome"/>
    <property type="evidence" value="ECO:0007669"/>
    <property type="project" value="UniProtKB-KW"/>
</dbReference>
<dbReference type="Gene3D" id="3.30.70.60">
    <property type="match status" value="1"/>
</dbReference>
<dbReference type="AlphaFoldDB" id="A0A9D1GTT5"/>
<evidence type="ECO:0000256" key="2">
    <source>
        <dbReference type="ARBA" id="ARBA00035104"/>
    </source>
</evidence>
<evidence type="ECO:0000313" key="6">
    <source>
        <dbReference type="Proteomes" id="UP000824136"/>
    </source>
</evidence>
<dbReference type="EMBL" id="DVLL01000012">
    <property type="protein sequence ID" value="HIT58623.1"/>
    <property type="molecule type" value="Genomic_DNA"/>
</dbReference>
<dbReference type="NCBIfam" id="TIGR00166">
    <property type="entry name" value="S6"/>
    <property type="match status" value="1"/>
</dbReference>
<reference evidence="5" key="1">
    <citation type="submission" date="2020-10" db="EMBL/GenBank/DDBJ databases">
        <authorList>
            <person name="Gilroy R."/>
        </authorList>
    </citation>
    <scope>NUCLEOTIDE SEQUENCE</scope>
    <source>
        <strain evidence="5">CHK33-4379</strain>
    </source>
</reference>
<comment type="caution">
    <text evidence="5">The sequence shown here is derived from an EMBL/GenBank/DDBJ whole genome shotgun (WGS) entry which is preliminary data.</text>
</comment>
<dbReference type="HAMAP" id="MF_00360">
    <property type="entry name" value="Ribosomal_bS6"/>
    <property type="match status" value="1"/>
</dbReference>
<protein>
    <recommendedName>
        <fullName evidence="3 4">Small ribosomal subunit protein bS6</fullName>
    </recommendedName>
</protein>
<keyword evidence="4" id="KW-0687">Ribonucleoprotein</keyword>
<dbReference type="Pfam" id="PF01250">
    <property type="entry name" value="Ribosomal_S6"/>
    <property type="match status" value="1"/>
</dbReference>
<comment type="similarity">
    <text evidence="1 4">Belongs to the bacterial ribosomal protein bS6 family.</text>
</comment>
<dbReference type="InterPro" id="IPR020814">
    <property type="entry name" value="Ribosomal_S6_plastid/chlpt"/>
</dbReference>